<comment type="similarity">
    <text evidence="1 5">Belongs to the bacterial ribosomal protein bL32 family.</text>
</comment>
<reference evidence="6 7" key="1">
    <citation type="submission" date="2017-09" db="EMBL/GenBank/DDBJ databases">
        <title>Depth-based differentiation of microbial function through sediment-hosted aquifers and enrichment of novel symbionts in the deep terrestrial subsurface.</title>
        <authorList>
            <person name="Probst A.J."/>
            <person name="Ladd B."/>
            <person name="Jarett J.K."/>
            <person name="Geller-Mcgrath D.E."/>
            <person name="Sieber C.M."/>
            <person name="Emerson J.B."/>
            <person name="Anantharaman K."/>
            <person name="Thomas B.C."/>
            <person name="Malmstrom R."/>
            <person name="Stieglmeier M."/>
            <person name="Klingl A."/>
            <person name="Woyke T."/>
            <person name="Ryan C.M."/>
            <person name="Banfield J.F."/>
        </authorList>
    </citation>
    <scope>NUCLEOTIDE SEQUENCE [LARGE SCALE GENOMIC DNA]</scope>
    <source>
        <strain evidence="6">CG07_land_8_20_14_0_80_42_15</strain>
    </source>
</reference>
<dbReference type="EMBL" id="PEWV01000025">
    <property type="protein sequence ID" value="PIU41954.1"/>
    <property type="molecule type" value="Genomic_DNA"/>
</dbReference>
<dbReference type="InterPro" id="IPR002677">
    <property type="entry name" value="Ribosomal_bL32"/>
</dbReference>
<dbReference type="AlphaFoldDB" id="A0A2J0KX88"/>
<dbReference type="HAMAP" id="MF_00340">
    <property type="entry name" value="Ribosomal_bL32"/>
    <property type="match status" value="1"/>
</dbReference>
<evidence type="ECO:0000256" key="2">
    <source>
        <dbReference type="ARBA" id="ARBA00022980"/>
    </source>
</evidence>
<dbReference type="NCBIfam" id="TIGR01031">
    <property type="entry name" value="rpmF_bact"/>
    <property type="match status" value="1"/>
</dbReference>
<dbReference type="InterPro" id="IPR011332">
    <property type="entry name" value="Ribosomal_zn-bd"/>
</dbReference>
<evidence type="ECO:0000256" key="5">
    <source>
        <dbReference type="HAMAP-Rule" id="MF_00340"/>
    </source>
</evidence>
<dbReference type="PANTHER" id="PTHR35534">
    <property type="entry name" value="50S RIBOSOMAL PROTEIN L32"/>
    <property type="match status" value="1"/>
</dbReference>
<gene>
    <name evidence="5" type="primary">rpmF</name>
    <name evidence="6" type="ORF">COS99_02470</name>
</gene>
<protein>
    <recommendedName>
        <fullName evidence="4 5">Large ribosomal subunit protein bL32</fullName>
    </recommendedName>
</protein>
<dbReference type="Pfam" id="PF01783">
    <property type="entry name" value="Ribosomal_L32p"/>
    <property type="match status" value="1"/>
</dbReference>
<organism evidence="6 7">
    <name type="scientific">Candidatus Aquitaenariimonas noxiae</name>
    <dbReference type="NCBI Taxonomy" id="1974741"/>
    <lineage>
        <taxon>Bacteria</taxon>
        <taxon>Pseudomonadati</taxon>
        <taxon>Candidatus Omnitrophota</taxon>
        <taxon>Candidatus Aquitaenariimonas</taxon>
    </lineage>
</organism>
<dbReference type="GO" id="GO:0003735">
    <property type="term" value="F:structural constituent of ribosome"/>
    <property type="evidence" value="ECO:0007669"/>
    <property type="project" value="InterPro"/>
</dbReference>
<dbReference type="Proteomes" id="UP000230052">
    <property type="component" value="Unassembled WGS sequence"/>
</dbReference>
<name>A0A2J0KX88_9BACT</name>
<dbReference type="PANTHER" id="PTHR35534:SF1">
    <property type="entry name" value="LARGE RIBOSOMAL SUBUNIT PROTEIN BL32"/>
    <property type="match status" value="1"/>
</dbReference>
<sequence length="67" mass="7625">MPNPKRRHSCARQAKRRANYKASIPGLSTCPQCKTPKLPHRVCPSCGYYNGKAIVIIEEKEDKKKNK</sequence>
<evidence type="ECO:0000256" key="1">
    <source>
        <dbReference type="ARBA" id="ARBA00008560"/>
    </source>
</evidence>
<dbReference type="InterPro" id="IPR044957">
    <property type="entry name" value="Ribosomal_bL32_bact"/>
</dbReference>
<comment type="caution">
    <text evidence="6">The sequence shown here is derived from an EMBL/GenBank/DDBJ whole genome shotgun (WGS) entry which is preliminary data.</text>
</comment>
<keyword evidence="3 5" id="KW-0687">Ribonucleoprotein</keyword>
<evidence type="ECO:0000313" key="6">
    <source>
        <dbReference type="EMBL" id="PIU41954.1"/>
    </source>
</evidence>
<accession>A0A2J0KX88</accession>
<dbReference type="SUPFAM" id="SSF57829">
    <property type="entry name" value="Zn-binding ribosomal proteins"/>
    <property type="match status" value="1"/>
</dbReference>
<evidence type="ECO:0000256" key="3">
    <source>
        <dbReference type="ARBA" id="ARBA00023274"/>
    </source>
</evidence>
<evidence type="ECO:0000256" key="4">
    <source>
        <dbReference type="ARBA" id="ARBA00035178"/>
    </source>
</evidence>
<proteinExistence type="inferred from homology"/>
<evidence type="ECO:0000313" key="7">
    <source>
        <dbReference type="Proteomes" id="UP000230052"/>
    </source>
</evidence>
<dbReference type="GO" id="GO:0006412">
    <property type="term" value="P:translation"/>
    <property type="evidence" value="ECO:0007669"/>
    <property type="project" value="UniProtKB-UniRule"/>
</dbReference>
<keyword evidence="2 5" id="KW-0689">Ribosomal protein</keyword>
<dbReference type="GO" id="GO:0015934">
    <property type="term" value="C:large ribosomal subunit"/>
    <property type="evidence" value="ECO:0007669"/>
    <property type="project" value="InterPro"/>
</dbReference>